<feature type="compositionally biased region" description="Basic and acidic residues" evidence="3">
    <location>
        <begin position="107"/>
        <end position="133"/>
    </location>
</feature>
<feature type="region of interest" description="Disordered" evidence="3">
    <location>
        <begin position="1"/>
        <end position="21"/>
    </location>
</feature>
<dbReference type="PANTHER" id="PTHR45880">
    <property type="entry name" value="RNA-BINDING MOTIF PROTEIN, X-LINKED 2"/>
    <property type="match status" value="1"/>
</dbReference>
<keyword evidence="6" id="KW-1185">Reference proteome</keyword>
<evidence type="ECO:0000256" key="1">
    <source>
        <dbReference type="ARBA" id="ARBA00022884"/>
    </source>
</evidence>
<comment type="caution">
    <text evidence="5">The sequence shown here is derived from an EMBL/GenBank/DDBJ whole genome shotgun (WGS) entry which is preliminary data.</text>
</comment>
<dbReference type="Pfam" id="PF00076">
    <property type="entry name" value="RRM_1"/>
    <property type="match status" value="1"/>
</dbReference>
<evidence type="ECO:0000259" key="4">
    <source>
        <dbReference type="PROSITE" id="PS50102"/>
    </source>
</evidence>
<organism evidence="5 6">
    <name type="scientific">Stylosanthes scabra</name>
    <dbReference type="NCBI Taxonomy" id="79078"/>
    <lineage>
        <taxon>Eukaryota</taxon>
        <taxon>Viridiplantae</taxon>
        <taxon>Streptophyta</taxon>
        <taxon>Embryophyta</taxon>
        <taxon>Tracheophyta</taxon>
        <taxon>Spermatophyta</taxon>
        <taxon>Magnoliopsida</taxon>
        <taxon>eudicotyledons</taxon>
        <taxon>Gunneridae</taxon>
        <taxon>Pentapetalae</taxon>
        <taxon>rosids</taxon>
        <taxon>fabids</taxon>
        <taxon>Fabales</taxon>
        <taxon>Fabaceae</taxon>
        <taxon>Papilionoideae</taxon>
        <taxon>50 kb inversion clade</taxon>
        <taxon>dalbergioids sensu lato</taxon>
        <taxon>Dalbergieae</taxon>
        <taxon>Pterocarpus clade</taxon>
        <taxon>Stylosanthes</taxon>
    </lineage>
</organism>
<dbReference type="SMART" id="SM00360">
    <property type="entry name" value="RRM"/>
    <property type="match status" value="1"/>
</dbReference>
<proteinExistence type="predicted"/>
<evidence type="ECO:0000313" key="5">
    <source>
        <dbReference type="EMBL" id="MED6132389.1"/>
    </source>
</evidence>
<dbReference type="PANTHER" id="PTHR45880:SF1">
    <property type="entry name" value="RNA-BINDING MOTIF PROTEIN, X-LINKED 2"/>
    <property type="match status" value="1"/>
</dbReference>
<dbReference type="InterPro" id="IPR000504">
    <property type="entry name" value="RRM_dom"/>
</dbReference>
<reference evidence="5 6" key="1">
    <citation type="journal article" date="2023" name="Plants (Basel)">
        <title>Bridging the Gap: Combining Genomics and Transcriptomics Approaches to Understand Stylosanthes scabra, an Orphan Legume from the Brazilian Caatinga.</title>
        <authorList>
            <person name="Ferreira-Neto J.R.C."/>
            <person name="da Silva M.D."/>
            <person name="Binneck E."/>
            <person name="de Melo N.F."/>
            <person name="da Silva R.H."/>
            <person name="de Melo A.L.T.M."/>
            <person name="Pandolfi V."/>
            <person name="Bustamante F.O."/>
            <person name="Brasileiro-Vidal A.C."/>
            <person name="Benko-Iseppon A.M."/>
        </authorList>
    </citation>
    <scope>NUCLEOTIDE SEQUENCE [LARGE SCALE GENOMIC DNA]</scope>
    <source>
        <tissue evidence="5">Leaves</tissue>
    </source>
</reference>
<feature type="domain" description="RRM" evidence="4">
    <location>
        <begin position="29"/>
        <end position="107"/>
    </location>
</feature>
<dbReference type="InterPro" id="IPR012677">
    <property type="entry name" value="Nucleotide-bd_a/b_plait_sf"/>
</dbReference>
<evidence type="ECO:0000313" key="6">
    <source>
        <dbReference type="Proteomes" id="UP001341840"/>
    </source>
</evidence>
<feature type="region of interest" description="Disordered" evidence="3">
    <location>
        <begin position="107"/>
        <end position="134"/>
    </location>
</feature>
<dbReference type="InterPro" id="IPR051847">
    <property type="entry name" value="RNA_proc/Spliceosome_comp"/>
</dbReference>
<dbReference type="PROSITE" id="PS50102">
    <property type="entry name" value="RRM"/>
    <property type="match status" value="1"/>
</dbReference>
<dbReference type="Gene3D" id="3.30.70.330">
    <property type="match status" value="1"/>
</dbReference>
<dbReference type="InterPro" id="IPR035979">
    <property type="entry name" value="RBD_domain_sf"/>
</dbReference>
<gene>
    <name evidence="5" type="ORF">PIB30_018591</name>
</gene>
<dbReference type="Proteomes" id="UP001341840">
    <property type="component" value="Unassembled WGS sequence"/>
</dbReference>
<evidence type="ECO:0000256" key="3">
    <source>
        <dbReference type="SAM" id="MobiDB-lite"/>
    </source>
</evidence>
<protein>
    <recommendedName>
        <fullName evidence="4">RRM domain-containing protein</fullName>
    </recommendedName>
</protein>
<keyword evidence="1 2" id="KW-0694">RNA-binding</keyword>
<dbReference type="EMBL" id="JASCZI010060471">
    <property type="protein sequence ID" value="MED6132389.1"/>
    <property type="molecule type" value="Genomic_DNA"/>
</dbReference>
<dbReference type="CDD" id="cd00590">
    <property type="entry name" value="RRM_SF"/>
    <property type="match status" value="1"/>
</dbReference>
<name>A0ABU6S860_9FABA</name>
<evidence type="ECO:0000256" key="2">
    <source>
        <dbReference type="PROSITE-ProRule" id="PRU00176"/>
    </source>
</evidence>
<accession>A0ABU6S860</accession>
<sequence length="145" mass="17271">MAAWKRRINNGEQKVREHGNQSWSEKNSFAVFVDNLPIDSTKEWLWRVFSSVGEVVDIYLSRKTREKNPLRFSFVRYVTRREAMRAIQQLDGWIVWGHSLRLMESKYRRGAKGRQEKTRKEEEDNGGHEERTGCRKARIAKCREL</sequence>
<dbReference type="SUPFAM" id="SSF54928">
    <property type="entry name" value="RNA-binding domain, RBD"/>
    <property type="match status" value="1"/>
</dbReference>